<comment type="catalytic activity">
    <reaction evidence="5">
        <text>RNA(n) + a ribonucleoside 5'-triphosphate = RNA(n+1) + diphosphate</text>
        <dbReference type="Rhea" id="RHEA:21248"/>
        <dbReference type="Rhea" id="RHEA-COMP:14527"/>
        <dbReference type="Rhea" id="RHEA-COMP:17342"/>
        <dbReference type="ChEBI" id="CHEBI:33019"/>
        <dbReference type="ChEBI" id="CHEBI:61557"/>
        <dbReference type="ChEBI" id="CHEBI:140395"/>
        <dbReference type="EC" id="2.7.7.6"/>
    </reaction>
</comment>
<comment type="caution">
    <text evidence="6">The sequence shown here is derived from an EMBL/GenBank/DDBJ whole genome shotgun (WGS) entry which is preliminary data.</text>
</comment>
<comment type="function">
    <text evidence="5">A non-essential component of RNA polymerase (RNAP).</text>
</comment>
<dbReference type="Proteomes" id="UP001280629">
    <property type="component" value="Unassembled WGS sequence"/>
</dbReference>
<comment type="similarity">
    <text evidence="5">Belongs to the RNA polymerase subunit epsilon family.</text>
</comment>
<dbReference type="InterPro" id="IPR009907">
    <property type="entry name" value="RpoY"/>
</dbReference>
<organism evidence="6 7">
    <name type="scientific">Sporosarcina aquimarina</name>
    <dbReference type="NCBI Taxonomy" id="114975"/>
    <lineage>
        <taxon>Bacteria</taxon>
        <taxon>Bacillati</taxon>
        <taxon>Bacillota</taxon>
        <taxon>Bacilli</taxon>
        <taxon>Bacillales</taxon>
        <taxon>Caryophanaceae</taxon>
        <taxon>Sporosarcina</taxon>
    </lineage>
</organism>
<keyword evidence="3 5" id="KW-0548">Nucleotidyltransferase</keyword>
<evidence type="ECO:0000313" key="7">
    <source>
        <dbReference type="Proteomes" id="UP001280629"/>
    </source>
</evidence>
<dbReference type="RefSeq" id="WP_317934853.1">
    <property type="nucleotide sequence ID" value="NZ_JAUBDH010000002.1"/>
</dbReference>
<dbReference type="GO" id="GO:0003899">
    <property type="term" value="F:DNA-directed RNA polymerase activity"/>
    <property type="evidence" value="ECO:0007669"/>
    <property type="project" value="UniProtKB-EC"/>
</dbReference>
<keyword evidence="4 5" id="KW-0804">Transcription</keyword>
<keyword evidence="7" id="KW-1185">Reference proteome</keyword>
<evidence type="ECO:0000256" key="3">
    <source>
        <dbReference type="ARBA" id="ARBA00022695"/>
    </source>
</evidence>
<comment type="subunit">
    <text evidence="5">RNAP is composed of a core of 2 alpha, a beta and a beta' subunit. The core is associated with a delta subunit, and at least one of epsilon or omega. When a sigma factor is associated with the core the holoenzyme is formed, which can initiate transcription.</text>
</comment>
<keyword evidence="2 5" id="KW-0808">Transferase</keyword>
<keyword evidence="1 5" id="KW-0240">DNA-directed RNA polymerase</keyword>
<evidence type="ECO:0000256" key="4">
    <source>
        <dbReference type="ARBA" id="ARBA00023163"/>
    </source>
</evidence>
<evidence type="ECO:0000313" key="6">
    <source>
        <dbReference type="EMBL" id="MDW0109368.1"/>
    </source>
</evidence>
<reference evidence="6 7" key="1">
    <citation type="submission" date="2023-06" db="EMBL/GenBank/DDBJ databases">
        <title>Sporosarcina sp. nov., isolated from Korean traditional fermented seafood 'Jeotgal'.</title>
        <authorList>
            <person name="Yang A.-I."/>
            <person name="Shin N.-R."/>
        </authorList>
    </citation>
    <scope>NUCLEOTIDE SEQUENCE [LARGE SCALE GENOMIC DNA]</scope>
    <source>
        <strain evidence="6 7">KCTC3840</strain>
    </source>
</reference>
<evidence type="ECO:0000256" key="1">
    <source>
        <dbReference type="ARBA" id="ARBA00022478"/>
    </source>
</evidence>
<dbReference type="EMBL" id="JAUBDH010000002">
    <property type="protein sequence ID" value="MDW0109368.1"/>
    <property type="molecule type" value="Genomic_DNA"/>
</dbReference>
<gene>
    <name evidence="5" type="primary">rpoY</name>
    <name evidence="6" type="ORF">QT716_04775</name>
</gene>
<evidence type="ECO:0000256" key="5">
    <source>
        <dbReference type="HAMAP-Rule" id="MF_01553"/>
    </source>
</evidence>
<proteinExistence type="inferred from homology"/>
<accession>A0ABU4FXE0</accession>
<evidence type="ECO:0000256" key="2">
    <source>
        <dbReference type="ARBA" id="ARBA00022679"/>
    </source>
</evidence>
<dbReference type="GO" id="GO:0000428">
    <property type="term" value="C:DNA-directed RNA polymerase complex"/>
    <property type="evidence" value="ECO:0007669"/>
    <property type="project" value="UniProtKB-KW"/>
</dbReference>
<dbReference type="NCBIfam" id="NF010188">
    <property type="entry name" value="PRK13667.1"/>
    <property type="match status" value="1"/>
</dbReference>
<dbReference type="Gene3D" id="3.10.20.730">
    <property type="entry name" value="RNAP, epsilon subunit-like"/>
    <property type="match status" value="1"/>
</dbReference>
<protein>
    <recommendedName>
        <fullName evidence="5">DNA-directed RNA polymerase subunit epsilon</fullName>
        <shortName evidence="5">RNAP epsilon subunit</shortName>
        <ecNumber evidence="5">2.7.7.6</ecNumber>
    </recommendedName>
    <alternativeName>
        <fullName evidence="5">RNA polymerase epsilon subunit</fullName>
    </alternativeName>
    <alternativeName>
        <fullName evidence="5">Transcriptase subunit epsilon</fullName>
    </alternativeName>
</protein>
<dbReference type="EC" id="2.7.7.6" evidence="5"/>
<dbReference type="HAMAP" id="MF_01553">
    <property type="entry name" value="RNApol_bact_RpoY"/>
    <property type="match status" value="1"/>
</dbReference>
<dbReference type="Pfam" id="PF07288">
    <property type="entry name" value="RpoY"/>
    <property type="match status" value="1"/>
</dbReference>
<name>A0ABU4FXE0_9BACL</name>
<sequence>MIYKVYYQESKTQVPVRENTQTMYVEAASPREVRKKLQSRAFNIEFIQQLEGEHLEYEQASEYFELEQV</sequence>